<dbReference type="PROSITE" id="PS51257">
    <property type="entry name" value="PROKAR_LIPOPROTEIN"/>
    <property type="match status" value="1"/>
</dbReference>
<keyword evidence="10" id="KW-1185">Reference proteome</keyword>
<dbReference type="PRINTS" id="PR00792">
    <property type="entry name" value="PEPSIN"/>
</dbReference>
<evidence type="ECO:0000256" key="5">
    <source>
        <dbReference type="PIRSR" id="PIRSR601461-1"/>
    </source>
</evidence>
<dbReference type="Pfam" id="PF00026">
    <property type="entry name" value="Asp"/>
    <property type="match status" value="1"/>
</dbReference>
<accession>A0AA38S0M0</accession>
<keyword evidence="7" id="KW-0732">Signal</keyword>
<organism evidence="9 10">
    <name type="scientific">Pleurostoma richardsiae</name>
    <dbReference type="NCBI Taxonomy" id="41990"/>
    <lineage>
        <taxon>Eukaryota</taxon>
        <taxon>Fungi</taxon>
        <taxon>Dikarya</taxon>
        <taxon>Ascomycota</taxon>
        <taxon>Pezizomycotina</taxon>
        <taxon>Sordariomycetes</taxon>
        <taxon>Sordariomycetidae</taxon>
        <taxon>Calosphaeriales</taxon>
        <taxon>Pleurostomataceae</taxon>
        <taxon>Pleurostoma</taxon>
    </lineage>
</organism>
<dbReference type="AlphaFoldDB" id="A0AA38S0M0"/>
<feature type="signal peptide" evidence="7">
    <location>
        <begin position="1"/>
        <end position="23"/>
    </location>
</feature>
<dbReference type="InterPro" id="IPR001969">
    <property type="entry name" value="Aspartic_peptidase_AS"/>
</dbReference>
<keyword evidence="2 6" id="KW-0645">Protease</keyword>
<dbReference type="PROSITE" id="PS51767">
    <property type="entry name" value="PEPTIDASE_A1"/>
    <property type="match status" value="1"/>
</dbReference>
<comment type="similarity">
    <text evidence="1 6">Belongs to the peptidase A1 family.</text>
</comment>
<sequence>MFIRRLFLSFTVAGLACYSVGFAAPSGPRRGTTFSIEQVSNPSFRKGSFEDAIVRTYLKYGVPLPKHLEAAFNNGVFVSKRATGSAAALSDATPSGFGDVEYLTPVRIGTPPQELNLDFDTGSSDLWVFSTGLPISQTTGQALYDASRSSTSARLGSSTWRISYGDGSSSSGVVYTDAVTLGNLTVPRQAVEAASQVSNSFTSRTATDGLLGLGFKSINQVRPAAQNTWFDNIRTSLDQPVFSVDLKHLTTGSYDFGYIDTTKYKGTMTYVPVDSRNGYWGFTSSGYQVGSGSFTSRSIQGIADTGTSLLFLPRATVGQAYYDKVAGARFVESTYIFPCAASLPDLTFGVGTGRVTIPGEYLRYDTVECTASAATCNSLCGGSCSTMCLGGLQDSSDLGMNIFGDVALKAAYVVFDAGSNRLGWAQKA</sequence>
<evidence type="ECO:0000256" key="2">
    <source>
        <dbReference type="ARBA" id="ARBA00022670"/>
    </source>
</evidence>
<reference evidence="9" key="1">
    <citation type="submission" date="2022-07" db="EMBL/GenBank/DDBJ databases">
        <title>Fungi with potential for degradation of polypropylene.</title>
        <authorList>
            <person name="Gostincar C."/>
        </authorList>
    </citation>
    <scope>NUCLEOTIDE SEQUENCE</scope>
    <source>
        <strain evidence="9">EXF-13308</strain>
    </source>
</reference>
<keyword evidence="4 6" id="KW-0378">Hydrolase</keyword>
<gene>
    <name evidence="9" type="ORF">NKR23_g2941</name>
</gene>
<dbReference type="SUPFAM" id="SSF50630">
    <property type="entry name" value="Acid proteases"/>
    <property type="match status" value="1"/>
</dbReference>
<evidence type="ECO:0000256" key="7">
    <source>
        <dbReference type="SAM" id="SignalP"/>
    </source>
</evidence>
<dbReference type="Gene3D" id="2.40.70.10">
    <property type="entry name" value="Acid Proteases"/>
    <property type="match status" value="2"/>
</dbReference>
<evidence type="ECO:0000256" key="6">
    <source>
        <dbReference type="RuleBase" id="RU000454"/>
    </source>
</evidence>
<evidence type="ECO:0000259" key="8">
    <source>
        <dbReference type="PROSITE" id="PS51767"/>
    </source>
</evidence>
<dbReference type="Proteomes" id="UP001174694">
    <property type="component" value="Unassembled WGS sequence"/>
</dbReference>
<dbReference type="PROSITE" id="PS00141">
    <property type="entry name" value="ASP_PROTEASE"/>
    <property type="match status" value="1"/>
</dbReference>
<evidence type="ECO:0000313" key="9">
    <source>
        <dbReference type="EMBL" id="KAJ9151753.1"/>
    </source>
</evidence>
<dbReference type="FunFam" id="2.40.70.10:FF:000026">
    <property type="entry name" value="Endothiapepsin"/>
    <property type="match status" value="1"/>
</dbReference>
<keyword evidence="3 6" id="KW-0064">Aspartyl protease</keyword>
<dbReference type="PANTHER" id="PTHR47966">
    <property type="entry name" value="BETA-SITE APP-CLEAVING ENZYME, ISOFORM A-RELATED"/>
    <property type="match status" value="1"/>
</dbReference>
<dbReference type="InterPro" id="IPR001461">
    <property type="entry name" value="Aspartic_peptidase_A1"/>
</dbReference>
<dbReference type="InterPro" id="IPR021109">
    <property type="entry name" value="Peptidase_aspartic_dom_sf"/>
</dbReference>
<dbReference type="InterPro" id="IPR033121">
    <property type="entry name" value="PEPTIDASE_A1"/>
</dbReference>
<dbReference type="CDD" id="cd06097">
    <property type="entry name" value="Aspergillopepsin_like"/>
    <property type="match status" value="1"/>
</dbReference>
<dbReference type="InterPro" id="IPR034163">
    <property type="entry name" value="Aspergillopepsin-like_cat_dom"/>
</dbReference>
<evidence type="ECO:0000256" key="4">
    <source>
        <dbReference type="ARBA" id="ARBA00022801"/>
    </source>
</evidence>
<evidence type="ECO:0000256" key="1">
    <source>
        <dbReference type="ARBA" id="ARBA00007447"/>
    </source>
</evidence>
<feature type="chain" id="PRO_5041363023" evidence="7">
    <location>
        <begin position="24"/>
        <end position="428"/>
    </location>
</feature>
<feature type="active site" evidence="5">
    <location>
        <position position="120"/>
    </location>
</feature>
<dbReference type="GO" id="GO:0004190">
    <property type="term" value="F:aspartic-type endopeptidase activity"/>
    <property type="evidence" value="ECO:0007669"/>
    <property type="project" value="UniProtKB-KW"/>
</dbReference>
<evidence type="ECO:0000256" key="3">
    <source>
        <dbReference type="ARBA" id="ARBA00022750"/>
    </source>
</evidence>
<comment type="caution">
    <text evidence="9">The sequence shown here is derived from an EMBL/GenBank/DDBJ whole genome shotgun (WGS) entry which is preliminary data.</text>
</comment>
<protein>
    <submittedName>
        <fullName evidence="9">Endothiapepsin</fullName>
    </submittedName>
</protein>
<dbReference type="PANTHER" id="PTHR47966:SF2">
    <property type="entry name" value="ASPERGILLOPEPSIN-1-RELATED"/>
    <property type="match status" value="1"/>
</dbReference>
<feature type="active site" evidence="5">
    <location>
        <position position="304"/>
    </location>
</feature>
<proteinExistence type="inferred from homology"/>
<name>A0AA38S0M0_9PEZI</name>
<dbReference type="EMBL" id="JANBVO010000005">
    <property type="protein sequence ID" value="KAJ9151753.1"/>
    <property type="molecule type" value="Genomic_DNA"/>
</dbReference>
<dbReference type="GO" id="GO:0006508">
    <property type="term" value="P:proteolysis"/>
    <property type="evidence" value="ECO:0007669"/>
    <property type="project" value="UniProtKB-KW"/>
</dbReference>
<evidence type="ECO:0000313" key="10">
    <source>
        <dbReference type="Proteomes" id="UP001174694"/>
    </source>
</evidence>
<feature type="domain" description="Peptidase A1" evidence="8">
    <location>
        <begin position="102"/>
        <end position="425"/>
    </location>
</feature>